<evidence type="ECO:0000313" key="3">
    <source>
        <dbReference type="Proteomes" id="UP000184315"/>
    </source>
</evidence>
<dbReference type="Pfam" id="PF05685">
    <property type="entry name" value="Uma2"/>
    <property type="match status" value="1"/>
</dbReference>
<proteinExistence type="predicted"/>
<dbReference type="Proteomes" id="UP000184315">
    <property type="component" value="Unassembled WGS sequence"/>
</dbReference>
<dbReference type="AlphaFoldDB" id="A0A1J1LR22"/>
<sequence>MQLLETNTTQKRTYTPEEYLTLEETAEYKSEYHDGEIIPMTGGTTNHNQIAGNFYKKFPLTIKEQKYRLFIGDVRLWIPATRRYVYPDVMVIQGKPTYQGKNTTTVTNPTIIVEVLSKSTEGYDKTDKFRFYRSIPTFQEYILIDQNAYYLEHYSKTGEKQWRFTEYDSDQDIISLSSVEFQFTLSELYEQVDFSEIEETEIEETELEA</sequence>
<organism evidence="2 3">
    <name type="scientific">Planktothrix tepida PCC 9214</name>
    <dbReference type="NCBI Taxonomy" id="671072"/>
    <lineage>
        <taxon>Bacteria</taxon>
        <taxon>Bacillati</taxon>
        <taxon>Cyanobacteriota</taxon>
        <taxon>Cyanophyceae</taxon>
        <taxon>Oscillatoriophycideae</taxon>
        <taxon>Oscillatoriales</taxon>
        <taxon>Microcoleaceae</taxon>
        <taxon>Planktothrix</taxon>
    </lineage>
</organism>
<dbReference type="PANTHER" id="PTHR36558">
    <property type="entry name" value="GLR1098 PROTEIN"/>
    <property type="match status" value="1"/>
</dbReference>
<dbReference type="Gene3D" id="3.90.1570.10">
    <property type="entry name" value="tt1808, chain A"/>
    <property type="match status" value="1"/>
</dbReference>
<protein>
    <recommendedName>
        <fullName evidence="1">Putative restriction endonuclease domain-containing protein</fullName>
    </recommendedName>
</protein>
<keyword evidence="3" id="KW-1185">Reference proteome</keyword>
<dbReference type="InterPro" id="IPR011335">
    <property type="entry name" value="Restrct_endonuc-II-like"/>
</dbReference>
<dbReference type="InterPro" id="IPR008538">
    <property type="entry name" value="Uma2"/>
</dbReference>
<feature type="domain" description="Putative restriction endonuclease" evidence="1">
    <location>
        <begin position="16"/>
        <end position="184"/>
    </location>
</feature>
<name>A0A1J1LR22_9CYAN</name>
<dbReference type="InterPro" id="IPR012296">
    <property type="entry name" value="Nuclease_put_TT1808"/>
</dbReference>
<dbReference type="SUPFAM" id="SSF52980">
    <property type="entry name" value="Restriction endonuclease-like"/>
    <property type="match status" value="1"/>
</dbReference>
<dbReference type="STRING" id="671072.PL9214640016"/>
<dbReference type="CDD" id="cd06260">
    <property type="entry name" value="DUF820-like"/>
    <property type="match status" value="1"/>
</dbReference>
<reference evidence="3" key="1">
    <citation type="submission" date="2015-10" db="EMBL/GenBank/DDBJ databases">
        <authorList>
            <person name="Regsiter A."/>
            <person name="william w."/>
        </authorList>
    </citation>
    <scope>NUCLEOTIDE SEQUENCE [LARGE SCALE GENOMIC DNA]</scope>
</reference>
<evidence type="ECO:0000259" key="1">
    <source>
        <dbReference type="Pfam" id="PF05685"/>
    </source>
</evidence>
<dbReference type="RefSeq" id="WP_072720525.1">
    <property type="nucleotide sequence ID" value="NZ_LN889812.1"/>
</dbReference>
<evidence type="ECO:0000313" key="2">
    <source>
        <dbReference type="EMBL" id="CUR34009.1"/>
    </source>
</evidence>
<gene>
    <name evidence="2" type="ORF">PL9214640016</name>
</gene>
<dbReference type="PANTHER" id="PTHR36558:SF1">
    <property type="entry name" value="RESTRICTION ENDONUCLEASE DOMAIN-CONTAINING PROTEIN-RELATED"/>
    <property type="match status" value="1"/>
</dbReference>
<dbReference type="OrthoDB" id="422510at2"/>
<dbReference type="EMBL" id="CZDF01000171">
    <property type="protein sequence ID" value="CUR34009.1"/>
    <property type="molecule type" value="Genomic_DNA"/>
</dbReference>
<accession>A0A1J1LR22</accession>